<accession>A0A7L4P719</accession>
<sequence>MRRVRELLGISAVSLLRYGVHPDDDVNSAVRILEVKAPHLASLLKALAESEAPSWS</sequence>
<name>A0A7L4P719_9CREN</name>
<evidence type="ECO:0008006" key="3">
    <source>
        <dbReference type="Google" id="ProtNLM"/>
    </source>
</evidence>
<dbReference type="Proteomes" id="UP000554766">
    <property type="component" value="Unassembled WGS sequence"/>
</dbReference>
<evidence type="ECO:0000313" key="1">
    <source>
        <dbReference type="EMBL" id="NYR14859.1"/>
    </source>
</evidence>
<dbReference type="OMA" id="IRYGVNP"/>
<dbReference type="GeneID" id="44139567"/>
<dbReference type="RefSeq" id="WP_011900111.1">
    <property type="nucleotide sequence ID" value="NZ_JAAVJF010000001.1"/>
</dbReference>
<dbReference type="AlphaFoldDB" id="A0A7L4P719"/>
<dbReference type="EMBL" id="JAAVJF010000001">
    <property type="protein sequence ID" value="NYR14859.1"/>
    <property type="molecule type" value="Genomic_DNA"/>
</dbReference>
<gene>
    <name evidence="1" type="ORF">HC235_02560</name>
</gene>
<keyword evidence="2" id="KW-1185">Reference proteome</keyword>
<evidence type="ECO:0000313" key="2">
    <source>
        <dbReference type="Proteomes" id="UP000554766"/>
    </source>
</evidence>
<reference evidence="1 2" key="1">
    <citation type="journal article" date="2020" name="Nat. Commun.">
        <title>The structures of two archaeal type IV pili illuminate evolutionary relationships.</title>
        <authorList>
            <person name="Wang F."/>
            <person name="Baquero D.P."/>
            <person name="Su Z."/>
            <person name="Beltran L.C."/>
            <person name="Prangishvili D."/>
            <person name="Krupovic M."/>
            <person name="Egelman E.H."/>
        </authorList>
    </citation>
    <scope>NUCLEOTIDE SEQUENCE [LARGE SCALE GENOMIC DNA]</scope>
    <source>
        <strain evidence="1 2">2GA</strain>
    </source>
</reference>
<comment type="caution">
    <text evidence="1">The sequence shown here is derived from an EMBL/GenBank/DDBJ whole genome shotgun (WGS) entry which is preliminary data.</text>
</comment>
<proteinExistence type="predicted"/>
<protein>
    <recommendedName>
        <fullName evidence="3">PaREP10</fullName>
    </recommendedName>
</protein>
<organism evidence="1 2">
    <name type="scientific">Pyrobaculum arsenaticum</name>
    <dbReference type="NCBI Taxonomy" id="121277"/>
    <lineage>
        <taxon>Archaea</taxon>
        <taxon>Thermoproteota</taxon>
        <taxon>Thermoprotei</taxon>
        <taxon>Thermoproteales</taxon>
        <taxon>Thermoproteaceae</taxon>
        <taxon>Pyrobaculum</taxon>
    </lineage>
</organism>